<protein>
    <submittedName>
        <fullName evidence="2">Uncharacterized protein</fullName>
    </submittedName>
</protein>
<evidence type="ECO:0000313" key="2">
    <source>
        <dbReference type="EMBL" id="KPM32373.1"/>
    </source>
</evidence>
<proteinExistence type="predicted"/>
<feature type="transmembrane region" description="Helical" evidence="1">
    <location>
        <begin position="20"/>
        <end position="37"/>
    </location>
</feature>
<dbReference type="EMBL" id="LDJX01000002">
    <property type="protein sequence ID" value="KPM32373.1"/>
    <property type="molecule type" value="Genomic_DNA"/>
</dbReference>
<dbReference type="STRING" id="1300341.I595_788"/>
<sequence>MAALQWFSTLFPLFGKKLELTLGFVLIAVVTSGDFMAQR</sequence>
<keyword evidence="3" id="KW-1185">Reference proteome</keyword>
<keyword evidence="1" id="KW-0472">Membrane</keyword>
<evidence type="ECO:0000256" key="1">
    <source>
        <dbReference type="SAM" id="Phobius"/>
    </source>
</evidence>
<organism evidence="2 3">
    <name type="scientific">Croceitalea dokdonensis DOKDO 023</name>
    <dbReference type="NCBI Taxonomy" id="1300341"/>
    <lineage>
        <taxon>Bacteria</taxon>
        <taxon>Pseudomonadati</taxon>
        <taxon>Bacteroidota</taxon>
        <taxon>Flavobacteriia</taxon>
        <taxon>Flavobacteriales</taxon>
        <taxon>Flavobacteriaceae</taxon>
        <taxon>Croceitalea</taxon>
    </lineage>
</organism>
<accession>A0A0P7AWJ0</accession>
<comment type="caution">
    <text evidence="2">The sequence shown here is derived from an EMBL/GenBank/DDBJ whole genome shotgun (WGS) entry which is preliminary data.</text>
</comment>
<gene>
    <name evidence="2" type="ORF">I595_788</name>
</gene>
<keyword evidence="1" id="KW-0812">Transmembrane</keyword>
<dbReference type="Proteomes" id="UP000050280">
    <property type="component" value="Unassembled WGS sequence"/>
</dbReference>
<evidence type="ECO:0000313" key="3">
    <source>
        <dbReference type="Proteomes" id="UP000050280"/>
    </source>
</evidence>
<dbReference type="AlphaFoldDB" id="A0A0P7AWJ0"/>
<reference evidence="2 3" key="1">
    <citation type="submission" date="2015-09" db="EMBL/GenBank/DDBJ databases">
        <title>Genome sequence of the marine flavobacterium Croceitalea dokdonensis DOKDO 023 that contains proton- and sodium-pumping rhodopsins.</title>
        <authorList>
            <person name="Kwon S.-K."/>
            <person name="Lee H.K."/>
            <person name="Kwak M.-J."/>
            <person name="Kim J.F."/>
        </authorList>
    </citation>
    <scope>NUCLEOTIDE SEQUENCE [LARGE SCALE GENOMIC DNA]</scope>
    <source>
        <strain evidence="2 3">DOKDO 023</strain>
    </source>
</reference>
<keyword evidence="1" id="KW-1133">Transmembrane helix</keyword>
<name>A0A0P7AWJ0_9FLAO</name>